<feature type="region of interest" description="Disordered" evidence="1">
    <location>
        <begin position="394"/>
        <end position="445"/>
    </location>
</feature>
<feature type="chain" id="PRO_5045426731" description="Membrane nuclease A" evidence="2">
    <location>
        <begin position="25"/>
        <end position="748"/>
    </location>
</feature>
<dbReference type="Proteomes" id="UP001179842">
    <property type="component" value="Chromosome"/>
</dbReference>
<dbReference type="SUPFAM" id="SSF56219">
    <property type="entry name" value="DNase I-like"/>
    <property type="match status" value="1"/>
</dbReference>
<sequence>MKKNKKLLLNLGAMSLGASTLAMMVSCGNTEQATHAKSDPGEKPKTPAPSTPVSNKSAYDINKIRITSWNVLNQTGKYDHKNEAIAKILVSQNISLAGLTEIEDMEGKDSDYAVKTIVDHLNKLDPEGEWKYDVSPLLFGQGKESQKERIGVVYRSKFLEPIPFAGYENTKNPYMGLVYENKEFDSKLYSGEKVVYARPPYGMKFKVKNEKQNNFTAVFAHFDSPKAKKERNEKDATGYPGQGHFEVEEALESVNVMKWYDQKDGENNDLFLMGDTNIMTENGQKAFEPLMNDKYVSVFNIKDPTTLSGSKTKKYANPYDRVFYKGNLDITKQEKFDLYTVFSSGILDEVKWKEQAISERGTGKESKWDLYTWINARISDHTFVWFELDTTKDDKDNGEVTDTQTRIPSYTMLDNTKEQTQTSTQTPPQETKPKETSPQENNISENKHGFYFLTEKMKSEQKAPQFYFTKYDNEVLKPSAQQMQEGIIAILKSFNNYTNYVVKEAQKEKYTSNKYNVVADSALETKFTALTNYNSAQENELIGFYGSFYDKNNKFSTDIKNSLLKPSSLGKVGGYERFLFDVAKMAKNKEEVGIFYNPKDAKTEESKTTDKNKETQKQTGTTEEKKDSTDSKDSQNSNPSSTDNNPKNNELTETDNTTDSSQKQDAQTNNAEQEKKTEENNTSTVPSENESKQSSGSQENSEGSKQGETQTTETENSQTQPEQNQSEQTDTQDSRVTETQSESSSRNN</sequence>
<feature type="compositionally biased region" description="Polar residues" evidence="1">
    <location>
        <begin position="634"/>
        <end position="647"/>
    </location>
</feature>
<name>A0ABY8LTW4_9BACT</name>
<protein>
    <recommendedName>
        <fullName evidence="5">Membrane nuclease A</fullName>
    </recommendedName>
</protein>
<feature type="compositionally biased region" description="Basic and acidic residues" evidence="1">
    <location>
        <begin position="602"/>
        <end position="633"/>
    </location>
</feature>
<keyword evidence="4" id="KW-1185">Reference proteome</keyword>
<evidence type="ECO:0000313" key="3">
    <source>
        <dbReference type="EMBL" id="WGI36684.1"/>
    </source>
</evidence>
<feature type="compositionally biased region" description="Low complexity" evidence="1">
    <location>
        <begin position="648"/>
        <end position="659"/>
    </location>
</feature>
<feature type="compositionally biased region" description="Low complexity" evidence="1">
    <location>
        <begin position="418"/>
        <end position="429"/>
    </location>
</feature>
<dbReference type="Gene3D" id="3.60.10.10">
    <property type="entry name" value="Endonuclease/exonuclease/phosphatase"/>
    <property type="match status" value="1"/>
</dbReference>
<feature type="region of interest" description="Disordered" evidence="1">
    <location>
        <begin position="602"/>
        <end position="748"/>
    </location>
</feature>
<keyword evidence="2" id="KW-0732">Signal</keyword>
<feature type="compositionally biased region" description="Polar residues" evidence="1">
    <location>
        <begin position="737"/>
        <end position="748"/>
    </location>
</feature>
<dbReference type="CDD" id="cd10283">
    <property type="entry name" value="MnuA_DNase1-like"/>
    <property type="match status" value="1"/>
</dbReference>
<evidence type="ECO:0000256" key="2">
    <source>
        <dbReference type="SAM" id="SignalP"/>
    </source>
</evidence>
<proteinExistence type="predicted"/>
<evidence type="ECO:0000256" key="1">
    <source>
        <dbReference type="SAM" id="MobiDB-lite"/>
    </source>
</evidence>
<gene>
    <name evidence="3" type="ORF">QEG99_00140</name>
</gene>
<feature type="region of interest" description="Disordered" evidence="1">
    <location>
        <begin position="31"/>
        <end position="56"/>
    </location>
</feature>
<evidence type="ECO:0000313" key="4">
    <source>
        <dbReference type="Proteomes" id="UP001179842"/>
    </source>
</evidence>
<organism evidence="3 4">
    <name type="scientific">Mesomycoplasma lagogenitalium</name>
    <dbReference type="NCBI Taxonomy" id="171286"/>
    <lineage>
        <taxon>Bacteria</taxon>
        <taxon>Bacillati</taxon>
        <taxon>Mycoplasmatota</taxon>
        <taxon>Mycoplasmoidales</taxon>
        <taxon>Metamycoplasmataceae</taxon>
        <taxon>Mesomycoplasma</taxon>
    </lineage>
</organism>
<dbReference type="RefSeq" id="WP_280101985.1">
    <property type="nucleotide sequence ID" value="NZ_CP122979.1"/>
</dbReference>
<dbReference type="InterPro" id="IPR036691">
    <property type="entry name" value="Endo/exonu/phosph_ase_sf"/>
</dbReference>
<feature type="compositionally biased region" description="Low complexity" evidence="1">
    <location>
        <begin position="692"/>
        <end position="729"/>
    </location>
</feature>
<reference evidence="3" key="1">
    <citation type="submission" date="2023-04" db="EMBL/GenBank/DDBJ databases">
        <title>Completed genome of Mycoplasma lagogenitalium type strain 12MS.</title>
        <authorList>
            <person name="Spergser J."/>
        </authorList>
    </citation>
    <scope>NUCLEOTIDE SEQUENCE</scope>
    <source>
        <strain evidence="3">12MS</strain>
    </source>
</reference>
<dbReference type="PROSITE" id="PS51257">
    <property type="entry name" value="PROKAR_LIPOPROTEIN"/>
    <property type="match status" value="1"/>
</dbReference>
<dbReference type="NCBIfam" id="NF045851">
    <property type="entry name" value="mem_nucl_MnuA"/>
    <property type="match status" value="1"/>
</dbReference>
<feature type="signal peptide" evidence="2">
    <location>
        <begin position="1"/>
        <end position="24"/>
    </location>
</feature>
<dbReference type="EMBL" id="CP122979">
    <property type="protein sequence ID" value="WGI36684.1"/>
    <property type="molecule type" value="Genomic_DNA"/>
</dbReference>
<feature type="compositionally biased region" description="Basic and acidic residues" evidence="1">
    <location>
        <begin position="34"/>
        <end position="45"/>
    </location>
</feature>
<feature type="compositionally biased region" description="Polar residues" evidence="1">
    <location>
        <begin position="400"/>
        <end position="414"/>
    </location>
</feature>
<evidence type="ECO:0008006" key="5">
    <source>
        <dbReference type="Google" id="ProtNLM"/>
    </source>
</evidence>
<feature type="compositionally biased region" description="Polar residues" evidence="1">
    <location>
        <begin position="660"/>
        <end position="671"/>
    </location>
</feature>
<accession>A0ABY8LTW4</accession>